<feature type="transmembrane region" description="Helical" evidence="1">
    <location>
        <begin position="6"/>
        <end position="23"/>
    </location>
</feature>
<keyword evidence="1" id="KW-0472">Membrane</keyword>
<evidence type="ECO:0000256" key="1">
    <source>
        <dbReference type="SAM" id="Phobius"/>
    </source>
</evidence>
<dbReference type="NCBIfam" id="NF037970">
    <property type="entry name" value="vanZ_1"/>
    <property type="match status" value="1"/>
</dbReference>
<dbReference type="AlphaFoldDB" id="A0AAE3FVS7"/>
<evidence type="ECO:0000313" key="4">
    <source>
        <dbReference type="Proteomes" id="UP001203207"/>
    </source>
</evidence>
<name>A0AAE3FVS7_9EURY</name>
<keyword evidence="1" id="KW-1133">Transmembrane helix</keyword>
<comment type="caution">
    <text evidence="3">The sequence shown here is derived from an EMBL/GenBank/DDBJ whole genome shotgun (WGS) entry which is preliminary data.</text>
</comment>
<feature type="transmembrane region" description="Helical" evidence="1">
    <location>
        <begin position="35"/>
        <end position="55"/>
    </location>
</feature>
<dbReference type="Pfam" id="PF04892">
    <property type="entry name" value="VanZ"/>
    <property type="match status" value="1"/>
</dbReference>
<evidence type="ECO:0000259" key="2">
    <source>
        <dbReference type="Pfam" id="PF04892"/>
    </source>
</evidence>
<dbReference type="InterPro" id="IPR006976">
    <property type="entry name" value="VanZ-like"/>
</dbReference>
<dbReference type="EMBL" id="JAKRVX010000002">
    <property type="protein sequence ID" value="MCL9816487.1"/>
    <property type="molecule type" value="Genomic_DNA"/>
</dbReference>
<accession>A0AAE3FVS7</accession>
<dbReference type="PANTHER" id="PTHR28008">
    <property type="entry name" value="DOMAIN PROTEIN, PUTATIVE (AFU_ORTHOLOGUE AFUA_3G10980)-RELATED"/>
    <property type="match status" value="1"/>
</dbReference>
<feature type="domain" description="VanZ-like" evidence="2">
    <location>
        <begin position="39"/>
        <end position="110"/>
    </location>
</feature>
<evidence type="ECO:0000313" key="3">
    <source>
        <dbReference type="EMBL" id="MCL9816487.1"/>
    </source>
</evidence>
<protein>
    <submittedName>
        <fullName evidence="3">VanZ family protein</fullName>
    </submittedName>
</protein>
<sequence>MTSERAIVSGFMFLLFIASVIPLPSVSSNAGTTGMFGPTAVFHLFGYAILAGLLVWSGFSWPIAIGGPILVATGYGAFIEVVQAPIPWRSFSVFDIVLNAIGATIGAVVASRRT</sequence>
<dbReference type="RefSeq" id="WP_250583425.1">
    <property type="nucleotide sequence ID" value="NZ_JAKRVX010000002.1"/>
</dbReference>
<keyword evidence="1" id="KW-0812">Transmembrane</keyword>
<dbReference type="Proteomes" id="UP001203207">
    <property type="component" value="Unassembled WGS sequence"/>
</dbReference>
<reference evidence="3" key="1">
    <citation type="journal article" date="2022" name="Syst. Appl. Microbiol.">
        <title>Natronocalculus amylovorans gen. nov., sp. nov., and Natranaeroarchaeum aerophilus sp. nov., dominant culturable amylolytic natronoarchaea from hypersaline soda lakes in southwestern Siberia.</title>
        <authorList>
            <person name="Sorokin D.Y."/>
            <person name="Elcheninov A.G."/>
            <person name="Khizhniak T.V."/>
            <person name="Koenen M."/>
            <person name="Bale N.J."/>
            <person name="Damste J.S.S."/>
            <person name="Kublanov I.V."/>
        </authorList>
    </citation>
    <scope>NUCLEOTIDE SEQUENCE</scope>
    <source>
        <strain evidence="3">AArc-St2</strain>
    </source>
</reference>
<gene>
    <name evidence="3" type="ORF">AArcSt2_05960</name>
</gene>
<organism evidence="3 4">
    <name type="scientific">Natronocalculus amylovorans</name>
    <dbReference type="NCBI Taxonomy" id="2917812"/>
    <lineage>
        <taxon>Archaea</taxon>
        <taxon>Methanobacteriati</taxon>
        <taxon>Methanobacteriota</taxon>
        <taxon>Stenosarchaea group</taxon>
        <taxon>Halobacteria</taxon>
        <taxon>Halobacteriales</taxon>
        <taxon>Haloferacaceae</taxon>
        <taxon>Natronocalculus</taxon>
    </lineage>
</organism>
<proteinExistence type="predicted"/>
<feature type="transmembrane region" description="Helical" evidence="1">
    <location>
        <begin position="61"/>
        <end position="79"/>
    </location>
</feature>
<feature type="transmembrane region" description="Helical" evidence="1">
    <location>
        <begin position="91"/>
        <end position="110"/>
    </location>
</feature>
<dbReference type="PANTHER" id="PTHR28008:SF1">
    <property type="entry name" value="DOMAIN PROTEIN, PUTATIVE (AFU_ORTHOLOGUE AFUA_3G10980)-RELATED"/>
    <property type="match status" value="1"/>
</dbReference>
<reference evidence="3" key="2">
    <citation type="submission" date="2022-02" db="EMBL/GenBank/DDBJ databases">
        <authorList>
            <person name="Elcheninov A.G."/>
            <person name="Sorokin D.Y."/>
            <person name="Kublanov I.V."/>
        </authorList>
    </citation>
    <scope>NUCLEOTIDE SEQUENCE</scope>
    <source>
        <strain evidence="3">AArc-St2</strain>
    </source>
</reference>
<keyword evidence="4" id="KW-1185">Reference proteome</keyword>